<feature type="domain" description="Integral membrane bound transporter" evidence="6">
    <location>
        <begin position="215"/>
        <end position="339"/>
    </location>
</feature>
<evidence type="ECO:0000313" key="7">
    <source>
        <dbReference type="EMBL" id="APF40646.1"/>
    </source>
</evidence>
<feature type="transmembrane region" description="Helical" evidence="5">
    <location>
        <begin position="102"/>
        <end position="121"/>
    </location>
</feature>
<feature type="transmembrane region" description="Helical" evidence="5">
    <location>
        <begin position="203"/>
        <end position="223"/>
    </location>
</feature>
<keyword evidence="2 5" id="KW-0812">Transmembrane</keyword>
<gene>
    <name evidence="7" type="ORF">BHE16_06000</name>
</gene>
<dbReference type="InterPro" id="IPR049453">
    <property type="entry name" value="Memb_transporter_dom"/>
</dbReference>
<feature type="transmembrane region" description="Helical" evidence="5">
    <location>
        <begin position="78"/>
        <end position="96"/>
    </location>
</feature>
<feature type="transmembrane region" description="Helical" evidence="5">
    <location>
        <begin position="25"/>
        <end position="43"/>
    </location>
</feature>
<dbReference type="EMBL" id="CP018135">
    <property type="protein sequence ID" value="APF40646.1"/>
    <property type="molecule type" value="Genomic_DNA"/>
</dbReference>
<evidence type="ECO:0000256" key="3">
    <source>
        <dbReference type="ARBA" id="ARBA00022989"/>
    </source>
</evidence>
<feature type="transmembrane region" description="Helical" evidence="5">
    <location>
        <begin position="155"/>
        <end position="175"/>
    </location>
</feature>
<dbReference type="Proteomes" id="UP000183530">
    <property type="component" value="Chromosome"/>
</dbReference>
<feature type="transmembrane region" description="Helical" evidence="5">
    <location>
        <begin position="327"/>
        <end position="347"/>
    </location>
</feature>
<keyword evidence="8" id="KW-1185">Reference proteome</keyword>
<evidence type="ECO:0000313" key="8">
    <source>
        <dbReference type="Proteomes" id="UP000183530"/>
    </source>
</evidence>
<reference evidence="7 8" key="1">
    <citation type="submission" date="2016-11" db="EMBL/GenBank/DDBJ databases">
        <title>Genome sequencing of Zhihengliuella aestuarii B18 antagonistic to Plasmodiophora brassicae.</title>
        <authorList>
            <person name="Luo Y."/>
        </authorList>
    </citation>
    <scope>NUCLEOTIDE SEQUENCE [LARGE SCALE GENOMIC DNA]</scope>
    <source>
        <strain evidence="7 8">B18</strain>
    </source>
</reference>
<evidence type="ECO:0000256" key="4">
    <source>
        <dbReference type="ARBA" id="ARBA00023136"/>
    </source>
</evidence>
<keyword evidence="3 5" id="KW-1133">Transmembrane helix</keyword>
<name>A0A1L2ZNE1_9MICC</name>
<dbReference type="STRING" id="556325.BHE16_06000"/>
<organism evidence="7 8">
    <name type="scientific">Neomicrococcus aestuarii</name>
    <dbReference type="NCBI Taxonomy" id="556325"/>
    <lineage>
        <taxon>Bacteria</taxon>
        <taxon>Bacillati</taxon>
        <taxon>Actinomycetota</taxon>
        <taxon>Actinomycetes</taxon>
        <taxon>Micrococcales</taxon>
        <taxon>Micrococcaceae</taxon>
        <taxon>Neomicrococcus</taxon>
    </lineage>
</organism>
<dbReference type="GO" id="GO:0016020">
    <property type="term" value="C:membrane"/>
    <property type="evidence" value="ECO:0007669"/>
    <property type="project" value="UniProtKB-SubCell"/>
</dbReference>
<dbReference type="OrthoDB" id="4989419at2"/>
<evidence type="ECO:0000259" key="6">
    <source>
        <dbReference type="Pfam" id="PF13515"/>
    </source>
</evidence>
<dbReference type="RefSeq" id="WP_071894127.1">
    <property type="nucleotide sequence ID" value="NZ_CP018135.1"/>
</dbReference>
<evidence type="ECO:0000256" key="2">
    <source>
        <dbReference type="ARBA" id="ARBA00022692"/>
    </source>
</evidence>
<dbReference type="KEGG" id="nae:BHE16_06000"/>
<proteinExistence type="predicted"/>
<accession>A0A1L2ZNE1</accession>
<evidence type="ECO:0000256" key="1">
    <source>
        <dbReference type="ARBA" id="ARBA00004141"/>
    </source>
</evidence>
<comment type="subcellular location">
    <subcellularLocation>
        <location evidence="1">Membrane</location>
        <topology evidence="1">Multi-pass membrane protein</topology>
    </subcellularLocation>
</comment>
<keyword evidence="4 5" id="KW-0472">Membrane</keyword>
<feature type="transmembrane region" description="Helical" evidence="5">
    <location>
        <begin position="49"/>
        <end position="66"/>
    </location>
</feature>
<protein>
    <recommendedName>
        <fullName evidence="6">Integral membrane bound transporter domain-containing protein</fullName>
    </recommendedName>
</protein>
<feature type="transmembrane region" description="Helical" evidence="5">
    <location>
        <begin position="255"/>
        <end position="285"/>
    </location>
</feature>
<dbReference type="AlphaFoldDB" id="A0A1L2ZNE1"/>
<feature type="transmembrane region" description="Helical" evidence="5">
    <location>
        <begin position="297"/>
        <end position="315"/>
    </location>
</feature>
<dbReference type="Pfam" id="PF13515">
    <property type="entry name" value="FUSC_2"/>
    <property type="match status" value="1"/>
</dbReference>
<evidence type="ECO:0000256" key="5">
    <source>
        <dbReference type="SAM" id="Phobius"/>
    </source>
</evidence>
<sequence>MTKEHDPLNLRNIFKLGPSGEDHWVALRCGIGVFLPLVFLLLIDRLDLAIFAVFGAFVNVYGRVPGHLNRLIAQLKAGALFWILILIAWFASTYWIEHGTTRGLWMLVALTSVVAGVCTYLTSILRVRPAGSLFHIFAFAAIASAPNLPSVSDSMFTTTCTIMLALFVGLAGRLLPSRRTEWQVSPVKPFTPELQKAFAIESALYFVAAAAAGSLATLLSPIFQTSHNYWAMVAAVVPLVGKTMRHRLARGVHRILGTLVGLVLMALIVAINPGAVVTILIIGLMQFTAEMFIARNYFFAQIFVTPLALVGTGLSSGTTDGPVYDRLVETVIGAIVGILTMVVGSMIGNAIRRRLSANAASSVN</sequence>